<dbReference type="HAMAP" id="MF_00204">
    <property type="entry name" value="UvrB"/>
    <property type="match status" value="1"/>
</dbReference>
<keyword evidence="7 13" id="KW-0067">ATP-binding</keyword>
<evidence type="ECO:0000256" key="10">
    <source>
        <dbReference type="ARBA" id="ARBA00023236"/>
    </source>
</evidence>
<keyword evidence="8 13" id="KW-0267">Excision nuclease</keyword>
<keyword evidence="10 13" id="KW-0742">SOS response</keyword>
<dbReference type="InterPro" id="IPR006935">
    <property type="entry name" value="Helicase/UvrB_N"/>
</dbReference>
<dbReference type="Pfam" id="PF02151">
    <property type="entry name" value="UVR"/>
    <property type="match status" value="1"/>
</dbReference>
<dbReference type="Pfam" id="PF00271">
    <property type="entry name" value="Helicase_C"/>
    <property type="match status" value="1"/>
</dbReference>
<dbReference type="SUPFAM" id="SSF52540">
    <property type="entry name" value="P-loop containing nucleoside triphosphate hydrolases"/>
    <property type="match status" value="2"/>
</dbReference>
<evidence type="ECO:0000256" key="13">
    <source>
        <dbReference type="HAMAP-Rule" id="MF_00204"/>
    </source>
</evidence>
<dbReference type="SMART" id="SM00490">
    <property type="entry name" value="HELICc"/>
    <property type="match status" value="1"/>
</dbReference>
<comment type="subcellular location">
    <subcellularLocation>
        <location evidence="1 13 14">Cytoplasm</location>
    </subcellularLocation>
</comment>
<evidence type="ECO:0000256" key="11">
    <source>
        <dbReference type="ARBA" id="ARBA00026033"/>
    </source>
</evidence>
<dbReference type="Pfam" id="PF12344">
    <property type="entry name" value="UvrB"/>
    <property type="match status" value="1"/>
</dbReference>
<dbReference type="PROSITE" id="PS51192">
    <property type="entry name" value="HELICASE_ATP_BIND_1"/>
    <property type="match status" value="1"/>
</dbReference>
<dbReference type="Pfam" id="PF04851">
    <property type="entry name" value="ResIII"/>
    <property type="match status" value="1"/>
</dbReference>
<feature type="domain" description="Helicase ATP-binding" evidence="18">
    <location>
        <begin position="166"/>
        <end position="314"/>
    </location>
</feature>
<name>A0ABY5MKA6_9HYPH</name>
<dbReference type="PANTHER" id="PTHR24029:SF0">
    <property type="entry name" value="UVRABC SYSTEM PROTEIN B"/>
    <property type="match status" value="1"/>
</dbReference>
<evidence type="ECO:0000256" key="1">
    <source>
        <dbReference type="ARBA" id="ARBA00004496"/>
    </source>
</evidence>
<dbReference type="RefSeq" id="WP_338528752.1">
    <property type="nucleotide sequence ID" value="NZ_CP030941.1"/>
</dbReference>
<dbReference type="InterPro" id="IPR024759">
    <property type="entry name" value="UvrB_YAD/RRR_dom"/>
</dbReference>
<feature type="domain" description="UVR" evidence="17">
    <location>
        <begin position="767"/>
        <end position="802"/>
    </location>
</feature>
<dbReference type="InterPro" id="IPR041471">
    <property type="entry name" value="UvrB_inter"/>
</dbReference>
<dbReference type="PANTHER" id="PTHR24029">
    <property type="entry name" value="UVRABC SYSTEM PROTEIN B"/>
    <property type="match status" value="1"/>
</dbReference>
<dbReference type="InterPro" id="IPR014001">
    <property type="entry name" value="Helicase_ATP-bd"/>
</dbReference>
<protein>
    <recommendedName>
        <fullName evidence="12 13">UvrABC system protein B</fullName>
        <shortName evidence="13">Protein UvrB</shortName>
    </recommendedName>
    <alternativeName>
        <fullName evidence="13">Excinuclease ABC subunit B</fullName>
    </alternativeName>
</protein>
<dbReference type="Gene3D" id="4.10.860.10">
    <property type="entry name" value="UVR domain"/>
    <property type="match status" value="1"/>
</dbReference>
<evidence type="ECO:0000256" key="14">
    <source>
        <dbReference type="RuleBase" id="RU003587"/>
    </source>
</evidence>
<keyword evidence="9 13" id="KW-0234">DNA repair</keyword>
<dbReference type="SMART" id="SM00487">
    <property type="entry name" value="DEXDc"/>
    <property type="match status" value="1"/>
</dbReference>
<evidence type="ECO:0000256" key="2">
    <source>
        <dbReference type="ARBA" id="ARBA00008533"/>
    </source>
</evidence>
<feature type="compositionally biased region" description="Basic and acidic residues" evidence="16">
    <location>
        <begin position="968"/>
        <end position="981"/>
    </location>
</feature>
<feature type="compositionally biased region" description="Basic and acidic residues" evidence="16">
    <location>
        <begin position="815"/>
        <end position="829"/>
    </location>
</feature>
<keyword evidence="21" id="KW-1185">Reference proteome</keyword>
<proteinExistence type="inferred from homology"/>
<evidence type="ECO:0000256" key="16">
    <source>
        <dbReference type="SAM" id="MobiDB-lite"/>
    </source>
</evidence>
<dbReference type="SUPFAM" id="SSF46600">
    <property type="entry name" value="C-terminal UvrC-binding domain of UvrB"/>
    <property type="match status" value="1"/>
</dbReference>
<feature type="region of interest" description="Disordered" evidence="16">
    <location>
        <begin position="815"/>
        <end position="1013"/>
    </location>
</feature>
<keyword evidence="15" id="KW-0175">Coiled coil</keyword>
<dbReference type="PROSITE" id="PS51194">
    <property type="entry name" value="HELICASE_CTER"/>
    <property type="match status" value="1"/>
</dbReference>
<keyword evidence="4 13" id="KW-0547">Nucleotide-binding</keyword>
<comment type="similarity">
    <text evidence="2 13 14">Belongs to the UvrB family.</text>
</comment>
<comment type="function">
    <text evidence="13">The UvrABC repair system catalyzes the recognition and processing of DNA lesions. A damage recognition complex composed of 2 UvrA and 2 UvrB subunits scans DNA for abnormalities. Upon binding of the UvrA(2)B(2) complex to a putative damaged site, the DNA wraps around one UvrB monomer. DNA wrap is dependent on ATP binding by UvrB and probably causes local melting of the DNA helix, facilitating insertion of UvrB beta-hairpin between the DNA strands. Then UvrB probes one DNA strand for the presence of a lesion. If a lesion is found the UvrA subunits dissociate and the UvrB-DNA preincision complex is formed. This complex is subsequently bound by UvrC and the second UvrB is released. If no lesion is found, the DNA wraps around the other UvrB subunit that will check the other stand for damage.</text>
</comment>
<keyword evidence="3 13" id="KW-0963">Cytoplasm</keyword>
<dbReference type="NCBIfam" id="NF003673">
    <property type="entry name" value="PRK05298.1"/>
    <property type="match status" value="1"/>
</dbReference>
<dbReference type="Pfam" id="PF17757">
    <property type="entry name" value="UvrB_inter"/>
    <property type="match status" value="1"/>
</dbReference>
<evidence type="ECO:0000256" key="8">
    <source>
        <dbReference type="ARBA" id="ARBA00022881"/>
    </source>
</evidence>
<dbReference type="InterPro" id="IPR001943">
    <property type="entry name" value="UVR_dom"/>
</dbReference>
<dbReference type="PROSITE" id="PS50151">
    <property type="entry name" value="UVR"/>
    <property type="match status" value="1"/>
</dbReference>
<feature type="coiled-coil region" evidence="15">
    <location>
        <begin position="770"/>
        <end position="802"/>
    </location>
</feature>
<gene>
    <name evidence="13 20" type="primary">uvrB</name>
    <name evidence="20" type="ORF">NTH_00761</name>
</gene>
<dbReference type="InterPro" id="IPR027417">
    <property type="entry name" value="P-loop_NTPase"/>
</dbReference>
<dbReference type="InterPro" id="IPR004807">
    <property type="entry name" value="UvrB"/>
</dbReference>
<dbReference type="InterPro" id="IPR036876">
    <property type="entry name" value="UVR_dom_sf"/>
</dbReference>
<dbReference type="CDD" id="cd18790">
    <property type="entry name" value="SF2_C_UvrB"/>
    <property type="match status" value="1"/>
</dbReference>
<feature type="coiled-coil region" evidence="15">
    <location>
        <begin position="397"/>
        <end position="424"/>
    </location>
</feature>
<evidence type="ECO:0000256" key="4">
    <source>
        <dbReference type="ARBA" id="ARBA00022741"/>
    </source>
</evidence>
<dbReference type="EMBL" id="CP030941">
    <property type="protein sequence ID" value="UUP16316.1"/>
    <property type="molecule type" value="Genomic_DNA"/>
</dbReference>
<dbReference type="NCBIfam" id="TIGR00631">
    <property type="entry name" value="uvrb"/>
    <property type="match status" value="1"/>
</dbReference>
<evidence type="ECO:0000256" key="3">
    <source>
        <dbReference type="ARBA" id="ARBA00022490"/>
    </source>
</evidence>
<feature type="short sequence motif" description="Beta-hairpin" evidence="13">
    <location>
        <begin position="232"/>
        <end position="255"/>
    </location>
</feature>
<evidence type="ECO:0000256" key="5">
    <source>
        <dbReference type="ARBA" id="ARBA00022763"/>
    </source>
</evidence>
<sequence length="1013" mass="110668">MANSSRKNNGGFAEAPQPELTGEPLSGSVADWAEQVSREAREPAQEPAKPKKSKIPPRSAEASKTARGTSMGGAASARERAAAGLNPVAGLDVSLEEAEGLASGGVTATVAALSRLIEGGDPNVVSTWVPHRPPRPDKSEGGIPLRMSTEFKPAGDQPTAIAELVAGANEEERTQVLLGVTGSGKTFTMAKVIEETQRPAIVLAPNKTLAAQLYGEFKSFFPDNAVEYFVSYYDYYQPEAYVPRSDTYIEKESSINEQIDRMRHSATRSLLERDDVIIVASVSCIYGIGSVETYTAMTFQMEIGDRLDQRQLLADLVAQQYKRQDVNFVRGSFRVRGDTIEIFPAHLEDRAWRISLFGDEIESITEFDPLTGKKTDDLKSVKIYANSHYVTPRPTLNQATRQIKEELKHRLAELEKAGRLLEAQRLEQRTRFDLEMLEATGSCAGIENYSRYLTGRAPGEPPPTLFEYIPDNALVFVDESHVTIPQIGAMYRGDFRRKATLAEYGFRLPSCMDNRPLRFEEWDAMRPATICVSATPGSWEMGQSGGVFAEQVIRPTGLIDPPVEVRPAKAQVDDVLGEIRATAKAGYRTLVTVLTKRMAEDLTEYLHEQGVRVRYMHSDIDTLERIEIIRDLRLGAFDVLIGINLLREGLDIPECGLVAILDADKEGFLRSETSLVQTIGRAARNIDGKVILYADRITGSMARAMEETDRRREKQLAYNTANGITPESIKKNIGDILGSVYERDHVRADIAGPRGGDLNNLVGNNLAAHLEHLEKAMRDAAADLDFEEAARLRDEIKRLKETELAIMDDPLARDVGVENTRKSRREAAKKGKPGGRPGQGSGGRPISPLEGEMPGRAEGGAKGQGTKGQGTSGLFAKPHLDAMGTSGAHAVPAGREKSLFRKNDLDEMTVGRTEKPVGKTPPSKRPISPLEGGEKRSVEGRGKADDSAFPATNARSHSGAPGSGRAEGGAKGRDSSDDAKPVRRGKVGTGSYENPEDERQRGRRSKKTGRPGR</sequence>
<keyword evidence="5 13" id="KW-0227">DNA damage</keyword>
<feature type="region of interest" description="Disordered" evidence="16">
    <location>
        <begin position="1"/>
        <end position="79"/>
    </location>
</feature>
<feature type="compositionally biased region" description="Gly residues" evidence="16">
    <location>
        <begin position="834"/>
        <end position="843"/>
    </location>
</feature>
<dbReference type="Gene3D" id="3.40.50.300">
    <property type="entry name" value="P-loop containing nucleotide triphosphate hydrolases"/>
    <property type="match status" value="3"/>
</dbReference>
<evidence type="ECO:0000313" key="21">
    <source>
        <dbReference type="Proteomes" id="UP001342418"/>
    </source>
</evidence>
<feature type="compositionally biased region" description="Gly residues" evidence="16">
    <location>
        <begin position="857"/>
        <end position="871"/>
    </location>
</feature>
<feature type="binding site" evidence="13">
    <location>
        <begin position="179"/>
        <end position="186"/>
    </location>
    <ligand>
        <name>ATP</name>
        <dbReference type="ChEBI" id="CHEBI:30616"/>
    </ligand>
</feature>
<accession>A0ABY5MKA6</accession>
<keyword evidence="6 13" id="KW-0228">DNA excision</keyword>
<organism evidence="20 21">
    <name type="scientific">Nitratireductor thuwali</name>
    <dbReference type="NCBI Taxonomy" id="2267699"/>
    <lineage>
        <taxon>Bacteria</taxon>
        <taxon>Pseudomonadati</taxon>
        <taxon>Pseudomonadota</taxon>
        <taxon>Alphaproteobacteria</taxon>
        <taxon>Hyphomicrobiales</taxon>
        <taxon>Phyllobacteriaceae</taxon>
        <taxon>Nitratireductor</taxon>
    </lineage>
</organism>
<comment type="subunit">
    <text evidence="11 13 14">Forms a heterotetramer with UvrA during the search for lesions. Interacts with UvrC in an incision complex.</text>
</comment>
<feature type="domain" description="Helicase C-terminal" evidence="19">
    <location>
        <begin position="571"/>
        <end position="737"/>
    </location>
</feature>
<feature type="compositionally biased region" description="Basic and acidic residues" evidence="16">
    <location>
        <begin position="894"/>
        <end position="905"/>
    </location>
</feature>
<evidence type="ECO:0000256" key="12">
    <source>
        <dbReference type="ARBA" id="ARBA00029504"/>
    </source>
</evidence>
<evidence type="ECO:0000256" key="9">
    <source>
        <dbReference type="ARBA" id="ARBA00023204"/>
    </source>
</evidence>
<feature type="compositionally biased region" description="Basic residues" evidence="16">
    <location>
        <begin position="1001"/>
        <end position="1013"/>
    </location>
</feature>
<evidence type="ECO:0000256" key="6">
    <source>
        <dbReference type="ARBA" id="ARBA00022769"/>
    </source>
</evidence>
<dbReference type="InterPro" id="IPR001650">
    <property type="entry name" value="Helicase_C-like"/>
</dbReference>
<evidence type="ECO:0000256" key="7">
    <source>
        <dbReference type="ARBA" id="ARBA00022840"/>
    </source>
</evidence>
<evidence type="ECO:0000256" key="15">
    <source>
        <dbReference type="SAM" id="Coils"/>
    </source>
</evidence>
<evidence type="ECO:0000259" key="18">
    <source>
        <dbReference type="PROSITE" id="PS51192"/>
    </source>
</evidence>
<dbReference type="CDD" id="cd17916">
    <property type="entry name" value="DEXHc_UvrB"/>
    <property type="match status" value="1"/>
</dbReference>
<evidence type="ECO:0000259" key="19">
    <source>
        <dbReference type="PROSITE" id="PS51194"/>
    </source>
</evidence>
<evidence type="ECO:0000313" key="20">
    <source>
        <dbReference type="EMBL" id="UUP16316.1"/>
    </source>
</evidence>
<evidence type="ECO:0000259" key="17">
    <source>
        <dbReference type="PROSITE" id="PS50151"/>
    </source>
</evidence>
<feature type="region of interest" description="Disordered" evidence="16">
    <location>
        <begin position="125"/>
        <end position="144"/>
    </location>
</feature>
<reference evidence="20 21" key="1">
    <citation type="submission" date="2018-07" db="EMBL/GenBank/DDBJ databases">
        <title>Genome sequence of Nitratireductor thuwali#1536.</title>
        <authorList>
            <person name="Michoud G."/>
            <person name="Merlino G."/>
            <person name="Sefrji F.O."/>
            <person name="Daffonchio D."/>
        </authorList>
    </citation>
    <scope>NUCLEOTIDE SEQUENCE [LARGE SCALE GENOMIC DNA]</scope>
    <source>
        <strain evidence="21">Nit1536</strain>
    </source>
</reference>
<dbReference type="Proteomes" id="UP001342418">
    <property type="component" value="Chromosome"/>
</dbReference>
<comment type="domain">
    <text evidence="13">The beta-hairpin motif is involved in DNA binding.</text>
</comment>
<feature type="compositionally biased region" description="Basic and acidic residues" evidence="16">
    <location>
        <begin position="932"/>
        <end position="946"/>
    </location>
</feature>